<feature type="non-terminal residue" evidence="2">
    <location>
        <position position="1"/>
    </location>
</feature>
<gene>
    <name evidence="2" type="ORF">AVDCRST_MAG59-3917</name>
</gene>
<sequence>AVRPRRLLDPRGVRRRRDRRALRDGPAYGHRLLGPRHDRRVRPDPRERAPARDQLPRRDGQLQPRADDRPVGEHLTDGHVHVARARALRWRVDPQLRPRTPVGRPQRHLLLDLQRQPAAGVVGERGDPAPVRPIPRSIPAAGCAWSI</sequence>
<accession>A0A6J4VBN5</accession>
<reference evidence="2" key="1">
    <citation type="submission" date="2020-02" db="EMBL/GenBank/DDBJ databases">
        <authorList>
            <person name="Meier V. D."/>
        </authorList>
    </citation>
    <scope>NUCLEOTIDE SEQUENCE</scope>
    <source>
        <strain evidence="2">AVDCRST_MAG59</strain>
    </source>
</reference>
<protein>
    <submittedName>
        <fullName evidence="2">Protein translocase subunit SecF</fullName>
    </submittedName>
</protein>
<feature type="non-terminal residue" evidence="2">
    <location>
        <position position="147"/>
    </location>
</feature>
<organism evidence="2">
    <name type="scientific">uncultured Thermomicrobiales bacterium</name>
    <dbReference type="NCBI Taxonomy" id="1645740"/>
    <lineage>
        <taxon>Bacteria</taxon>
        <taxon>Pseudomonadati</taxon>
        <taxon>Thermomicrobiota</taxon>
        <taxon>Thermomicrobia</taxon>
        <taxon>Thermomicrobiales</taxon>
        <taxon>environmental samples</taxon>
    </lineage>
</organism>
<feature type="region of interest" description="Disordered" evidence="1">
    <location>
        <begin position="1"/>
        <end position="80"/>
    </location>
</feature>
<dbReference type="EMBL" id="CADCWF010000282">
    <property type="protein sequence ID" value="CAA9574392.1"/>
    <property type="molecule type" value="Genomic_DNA"/>
</dbReference>
<feature type="compositionally biased region" description="Basic and acidic residues" evidence="1">
    <location>
        <begin position="1"/>
        <end position="12"/>
    </location>
</feature>
<dbReference type="AlphaFoldDB" id="A0A6J4VBN5"/>
<evidence type="ECO:0000313" key="2">
    <source>
        <dbReference type="EMBL" id="CAA9574392.1"/>
    </source>
</evidence>
<name>A0A6J4VBN5_9BACT</name>
<proteinExistence type="predicted"/>
<feature type="compositionally biased region" description="Basic and acidic residues" evidence="1">
    <location>
        <begin position="41"/>
        <end position="80"/>
    </location>
</feature>
<evidence type="ECO:0000256" key="1">
    <source>
        <dbReference type="SAM" id="MobiDB-lite"/>
    </source>
</evidence>